<dbReference type="InterPro" id="IPR003796">
    <property type="entry name" value="RNR_NrdR-like"/>
</dbReference>
<evidence type="ECO:0000259" key="8">
    <source>
        <dbReference type="PROSITE" id="PS51161"/>
    </source>
</evidence>
<evidence type="ECO:0000256" key="2">
    <source>
        <dbReference type="ARBA" id="ARBA00022741"/>
    </source>
</evidence>
<name>A0A1F5NVF7_9BACT</name>
<comment type="function">
    <text evidence="7">Negatively regulates transcription of bacterial ribonucleotide reductase nrd genes and operons by binding to NrdR-boxes.</text>
</comment>
<keyword evidence="7" id="KW-0863">Zinc-finger</keyword>
<dbReference type="Pfam" id="PF22811">
    <property type="entry name" value="Zn_ribbon_NrdR"/>
    <property type="match status" value="1"/>
</dbReference>
<keyword evidence="6 7" id="KW-0804">Transcription</keyword>
<sequence length="148" mass="17226">MQCPKCLHDDTKVLDSRVATEGYSIRRRRECIKCKFRFSTLEQMEILDLIVVKRNGEREPYSKEKLEGGLKRALEKRSITQNTFKKLLASIEQEISNSNSGGEITSDKVGEIVMKSLKKVDQVAYIRFASVYRQFKDAEEFKRELKKL</sequence>
<dbReference type="EMBL" id="MFEI01000006">
    <property type="protein sequence ID" value="OGE81638.1"/>
    <property type="molecule type" value="Genomic_DNA"/>
</dbReference>
<comment type="caution">
    <text evidence="9">The sequence shown here is derived from an EMBL/GenBank/DDBJ whole genome shotgun (WGS) entry which is preliminary data.</text>
</comment>
<keyword evidence="7" id="KW-0479">Metal-binding</keyword>
<evidence type="ECO:0000313" key="10">
    <source>
        <dbReference type="Proteomes" id="UP000177912"/>
    </source>
</evidence>
<evidence type="ECO:0000256" key="6">
    <source>
        <dbReference type="ARBA" id="ARBA00023163"/>
    </source>
</evidence>
<evidence type="ECO:0000256" key="1">
    <source>
        <dbReference type="ARBA" id="ARBA00022491"/>
    </source>
</evidence>
<reference evidence="9 10" key="1">
    <citation type="journal article" date="2016" name="Nat. Commun.">
        <title>Thousands of microbial genomes shed light on interconnected biogeochemical processes in an aquifer system.</title>
        <authorList>
            <person name="Anantharaman K."/>
            <person name="Brown C.T."/>
            <person name="Hug L.A."/>
            <person name="Sharon I."/>
            <person name="Castelle C.J."/>
            <person name="Probst A.J."/>
            <person name="Thomas B.C."/>
            <person name="Singh A."/>
            <person name="Wilkins M.J."/>
            <person name="Karaoz U."/>
            <person name="Brodie E.L."/>
            <person name="Williams K.H."/>
            <person name="Hubbard S.S."/>
            <person name="Banfield J.F."/>
        </authorList>
    </citation>
    <scope>NUCLEOTIDE SEQUENCE [LARGE SCALE GENOMIC DNA]</scope>
</reference>
<keyword evidence="7" id="KW-0862">Zinc</keyword>
<gene>
    <name evidence="7" type="primary">nrdR</name>
    <name evidence="9" type="ORF">A2826_01870</name>
</gene>
<comment type="similarity">
    <text evidence="7">Belongs to the NrdR family.</text>
</comment>
<evidence type="ECO:0000256" key="3">
    <source>
        <dbReference type="ARBA" id="ARBA00022840"/>
    </source>
</evidence>
<organism evidence="9 10">
    <name type="scientific">Candidatus Doudnabacteria bacterium RIFCSPHIGHO2_01_FULL_43_23</name>
    <dbReference type="NCBI Taxonomy" id="1817822"/>
    <lineage>
        <taxon>Bacteria</taxon>
        <taxon>Candidatus Doudnaibacteriota</taxon>
    </lineage>
</organism>
<evidence type="ECO:0000256" key="5">
    <source>
        <dbReference type="ARBA" id="ARBA00023125"/>
    </source>
</evidence>
<feature type="domain" description="ATP-cone" evidence="8">
    <location>
        <begin position="49"/>
        <end position="140"/>
    </location>
</feature>
<dbReference type="GO" id="GO:0003677">
    <property type="term" value="F:DNA binding"/>
    <property type="evidence" value="ECO:0007669"/>
    <property type="project" value="UniProtKB-KW"/>
</dbReference>
<dbReference type="InterPro" id="IPR005144">
    <property type="entry name" value="ATP-cone_dom"/>
</dbReference>
<dbReference type="PANTHER" id="PTHR30455:SF2">
    <property type="entry name" value="TRANSCRIPTIONAL REPRESSOR NRDR"/>
    <property type="match status" value="1"/>
</dbReference>
<evidence type="ECO:0000256" key="7">
    <source>
        <dbReference type="HAMAP-Rule" id="MF_00440"/>
    </source>
</evidence>
<keyword evidence="1 7" id="KW-0678">Repressor</keyword>
<dbReference type="STRING" id="1817822.A2826_01870"/>
<accession>A0A1F5NVF7</accession>
<dbReference type="GO" id="GO:0045892">
    <property type="term" value="P:negative regulation of DNA-templated transcription"/>
    <property type="evidence" value="ECO:0007669"/>
    <property type="project" value="UniProtKB-UniRule"/>
</dbReference>
<evidence type="ECO:0000256" key="4">
    <source>
        <dbReference type="ARBA" id="ARBA00023015"/>
    </source>
</evidence>
<dbReference type="NCBIfam" id="TIGR00244">
    <property type="entry name" value="transcriptional regulator NrdR"/>
    <property type="match status" value="1"/>
</dbReference>
<proteinExistence type="inferred from homology"/>
<protein>
    <recommendedName>
        <fullName evidence="7">Transcriptional repressor NrdR</fullName>
    </recommendedName>
</protein>
<evidence type="ECO:0000313" key="9">
    <source>
        <dbReference type="EMBL" id="OGE81638.1"/>
    </source>
</evidence>
<keyword evidence="2 7" id="KW-0547">Nucleotide-binding</keyword>
<dbReference type="InterPro" id="IPR055173">
    <property type="entry name" value="NrdR-like_N"/>
</dbReference>
<dbReference type="PROSITE" id="PS51161">
    <property type="entry name" value="ATP_CONE"/>
    <property type="match status" value="1"/>
</dbReference>
<dbReference type="PANTHER" id="PTHR30455">
    <property type="entry name" value="TRANSCRIPTIONAL REPRESSOR NRDR"/>
    <property type="match status" value="1"/>
</dbReference>
<dbReference type="GO" id="GO:0005524">
    <property type="term" value="F:ATP binding"/>
    <property type="evidence" value="ECO:0007669"/>
    <property type="project" value="UniProtKB-UniRule"/>
</dbReference>
<keyword evidence="3 7" id="KW-0067">ATP-binding</keyword>
<dbReference type="HAMAP" id="MF_00440">
    <property type="entry name" value="NrdR"/>
    <property type="match status" value="1"/>
</dbReference>
<comment type="cofactor">
    <cofactor evidence="7">
        <name>Zn(2+)</name>
        <dbReference type="ChEBI" id="CHEBI:29105"/>
    </cofactor>
    <text evidence="7">Binds 1 zinc ion.</text>
</comment>
<dbReference type="AlphaFoldDB" id="A0A1F5NVF7"/>
<dbReference type="GO" id="GO:0008270">
    <property type="term" value="F:zinc ion binding"/>
    <property type="evidence" value="ECO:0007669"/>
    <property type="project" value="UniProtKB-UniRule"/>
</dbReference>
<feature type="zinc finger region" evidence="7">
    <location>
        <begin position="3"/>
        <end position="34"/>
    </location>
</feature>
<keyword evidence="4 7" id="KW-0805">Transcription regulation</keyword>
<dbReference type="Pfam" id="PF03477">
    <property type="entry name" value="ATP-cone"/>
    <property type="match status" value="1"/>
</dbReference>
<keyword evidence="5 7" id="KW-0238">DNA-binding</keyword>
<dbReference type="Proteomes" id="UP000177912">
    <property type="component" value="Unassembled WGS sequence"/>
</dbReference>